<dbReference type="InterPro" id="IPR016169">
    <property type="entry name" value="FAD-bd_PCMH_sub2"/>
</dbReference>
<proteinExistence type="predicted"/>
<dbReference type="SUPFAM" id="SSF56176">
    <property type="entry name" value="FAD-binding/transporter-associated domain-like"/>
    <property type="match status" value="1"/>
</dbReference>
<name>A0A8J7IQH5_9RHOB</name>
<keyword evidence="1" id="KW-0274">FAD</keyword>
<dbReference type="RefSeq" id="WP_228848293.1">
    <property type="nucleotide sequence ID" value="NZ_JADCKQ010000004.1"/>
</dbReference>
<protein>
    <submittedName>
        <fullName evidence="4">FAD-binding oxidoreductase</fullName>
    </submittedName>
</protein>
<dbReference type="PROSITE" id="PS51387">
    <property type="entry name" value="FAD_PCMH"/>
    <property type="match status" value="1"/>
</dbReference>
<reference evidence="4" key="1">
    <citation type="submission" date="2020-10" db="EMBL/GenBank/DDBJ databases">
        <title>Paenihalocynthiibacter styelae gen. nov., sp. nov., isolated from stalked sea squirt Styela clava.</title>
        <authorList>
            <person name="Kim Y.-O."/>
            <person name="Yoon J.-H."/>
        </authorList>
    </citation>
    <scope>NUCLEOTIDE SEQUENCE</scope>
    <source>
        <strain evidence="4">MYP1-1</strain>
    </source>
</reference>
<dbReference type="GO" id="GO:0071949">
    <property type="term" value="F:FAD binding"/>
    <property type="evidence" value="ECO:0007669"/>
    <property type="project" value="InterPro"/>
</dbReference>
<evidence type="ECO:0000313" key="5">
    <source>
        <dbReference type="Proteomes" id="UP000640583"/>
    </source>
</evidence>
<gene>
    <name evidence="4" type="ORF">H1D41_07445</name>
</gene>
<dbReference type="InterPro" id="IPR036318">
    <property type="entry name" value="FAD-bd_PCMH-like_sf"/>
</dbReference>
<organism evidence="4 5">
    <name type="scientific">Halocynthiibacter styelae</name>
    <dbReference type="NCBI Taxonomy" id="2761955"/>
    <lineage>
        <taxon>Bacteria</taxon>
        <taxon>Pseudomonadati</taxon>
        <taxon>Pseudomonadota</taxon>
        <taxon>Alphaproteobacteria</taxon>
        <taxon>Rhodobacterales</taxon>
        <taxon>Paracoccaceae</taxon>
        <taxon>Halocynthiibacter</taxon>
    </lineage>
</organism>
<evidence type="ECO:0000256" key="2">
    <source>
        <dbReference type="SAM" id="MobiDB-lite"/>
    </source>
</evidence>
<dbReference type="Pfam" id="PF01565">
    <property type="entry name" value="FAD_binding_4"/>
    <property type="match status" value="1"/>
</dbReference>
<dbReference type="PANTHER" id="PTHR43762">
    <property type="entry name" value="L-GULONOLACTONE OXIDASE"/>
    <property type="match status" value="1"/>
</dbReference>
<dbReference type="AlphaFoldDB" id="A0A8J7IQH5"/>
<dbReference type="Gene3D" id="3.30.465.10">
    <property type="match status" value="1"/>
</dbReference>
<feature type="region of interest" description="Disordered" evidence="2">
    <location>
        <begin position="1"/>
        <end position="21"/>
    </location>
</feature>
<evidence type="ECO:0000256" key="1">
    <source>
        <dbReference type="ARBA" id="ARBA00022827"/>
    </source>
</evidence>
<dbReference type="GO" id="GO:0016899">
    <property type="term" value="F:oxidoreductase activity, acting on the CH-OH group of donors, oxygen as acceptor"/>
    <property type="evidence" value="ECO:0007669"/>
    <property type="project" value="InterPro"/>
</dbReference>
<feature type="domain" description="FAD-binding PCMH-type" evidence="3">
    <location>
        <begin position="14"/>
        <end position="181"/>
    </location>
</feature>
<evidence type="ECO:0000313" key="4">
    <source>
        <dbReference type="EMBL" id="MBI1493461.1"/>
    </source>
</evidence>
<dbReference type="InterPro" id="IPR006094">
    <property type="entry name" value="Oxid_FAD_bind_N"/>
</dbReference>
<keyword evidence="5" id="KW-1185">Reference proteome</keyword>
<accession>A0A8J7IQH5</accession>
<comment type="caution">
    <text evidence="4">The sequence shown here is derived from an EMBL/GenBank/DDBJ whole genome shotgun (WGS) entry which is preliminary data.</text>
</comment>
<evidence type="ECO:0000259" key="3">
    <source>
        <dbReference type="PROSITE" id="PS51387"/>
    </source>
</evidence>
<dbReference type="InterPro" id="IPR010031">
    <property type="entry name" value="FAD_lactone_oxidase-like"/>
</dbReference>
<dbReference type="InterPro" id="IPR016166">
    <property type="entry name" value="FAD-bd_PCMH"/>
</dbReference>
<keyword evidence="1" id="KW-0285">Flavoprotein</keyword>
<dbReference type="Proteomes" id="UP000640583">
    <property type="component" value="Unassembled WGS sequence"/>
</dbReference>
<dbReference type="PANTHER" id="PTHR43762:SF1">
    <property type="entry name" value="D-ARABINONO-1,4-LACTONE OXIDASE"/>
    <property type="match status" value="1"/>
</dbReference>
<dbReference type="EMBL" id="JADCKQ010000004">
    <property type="protein sequence ID" value="MBI1493461.1"/>
    <property type="molecule type" value="Genomic_DNA"/>
</dbReference>
<sequence length="442" mass="48106">MTWKTDTHTGWGRVHSTTGELARPERQSALLRLTETITAPAIGMRRSYGDAPLNSDGRAIDMTRLDRIISFDPEAGLLEAEAGVQIGVLADVLAPQGWLPAVMPGTGFATLGGCIANDVHGKNHHIDGSFGDHVESITILLAGGQRKILTPGRNKDLFRATIGGLGQTGVILSAKLRLKPCVGDVIMVTEQRAADFDAFISLLDNSRATYSVGWIDATAQGNALGRGILEEAETGAGLVPAPKRAKSVPFNAPGWALASPIVKLFNALYYRRVPKTGRTLVKPIGDFFFPLDAIHNWNRLYGKLGFHQFQCVLPVDRKDDLREVLDLIARSGLASPLAVLKRMGPDVGDQPAGMMSFPQEGYTLAVDFRNRPGAEILIHRLEEMTADAGGRVYLAKDSLARETRIKSMYPEHATWCDIVNKADPEGDLKTDLIRRLDLRTAQ</sequence>